<comment type="subcellular location">
    <subcellularLocation>
        <location evidence="1">Cell inner membrane</location>
        <topology evidence="1">Multi-pass membrane protein</topology>
    </subcellularLocation>
</comment>
<evidence type="ECO:0000256" key="8">
    <source>
        <dbReference type="ARBA" id="ARBA00035655"/>
    </source>
</evidence>
<evidence type="ECO:0000256" key="3">
    <source>
        <dbReference type="ARBA" id="ARBA00022475"/>
    </source>
</evidence>
<feature type="transmembrane region" description="Helical" evidence="9">
    <location>
        <begin position="316"/>
        <end position="335"/>
    </location>
</feature>
<dbReference type="RefSeq" id="WP_142819030.1">
    <property type="nucleotide sequence ID" value="NZ_CP035503.1"/>
</dbReference>
<dbReference type="EMBL" id="CP035503">
    <property type="protein sequence ID" value="QDL37701.1"/>
    <property type="molecule type" value="Genomic_DNA"/>
</dbReference>
<dbReference type="AlphaFoldDB" id="A0A515DBB3"/>
<organism evidence="10 11">
    <name type="scientific">Rhodoferax sediminis</name>
    <dbReference type="NCBI Taxonomy" id="2509614"/>
    <lineage>
        <taxon>Bacteria</taxon>
        <taxon>Pseudomonadati</taxon>
        <taxon>Pseudomonadota</taxon>
        <taxon>Betaproteobacteria</taxon>
        <taxon>Burkholderiales</taxon>
        <taxon>Comamonadaceae</taxon>
        <taxon>Rhodoferax</taxon>
    </lineage>
</organism>
<accession>A0A515DBB3</accession>
<dbReference type="Proteomes" id="UP000316798">
    <property type="component" value="Chromosome"/>
</dbReference>
<feature type="transmembrane region" description="Helical" evidence="9">
    <location>
        <begin position="341"/>
        <end position="360"/>
    </location>
</feature>
<comment type="similarity">
    <text evidence="8">Belongs to the TsuA/YedE (TC 9.B.102) family.</text>
</comment>
<reference evidence="10 11" key="1">
    <citation type="submission" date="2019-01" db="EMBL/GenBank/DDBJ databases">
        <title>Genomic insights into a novel species Rhodoferax sp.</title>
        <authorList>
            <person name="Jin L."/>
        </authorList>
    </citation>
    <scope>NUCLEOTIDE SEQUENCE [LARGE SCALE GENOMIC DNA]</scope>
    <source>
        <strain evidence="10 11">CHu59-6-5</strain>
    </source>
</reference>
<evidence type="ECO:0000256" key="6">
    <source>
        <dbReference type="ARBA" id="ARBA00022989"/>
    </source>
</evidence>
<feature type="transmembrane region" description="Helical" evidence="9">
    <location>
        <begin position="166"/>
        <end position="194"/>
    </location>
</feature>
<evidence type="ECO:0000313" key="10">
    <source>
        <dbReference type="EMBL" id="QDL37701.1"/>
    </source>
</evidence>
<name>A0A515DBB3_9BURK</name>
<feature type="transmembrane region" description="Helical" evidence="9">
    <location>
        <begin position="206"/>
        <end position="223"/>
    </location>
</feature>
<keyword evidence="11" id="KW-1185">Reference proteome</keyword>
<dbReference type="KEGG" id="rhf:EUB48_10795"/>
<keyword evidence="6 9" id="KW-1133">Transmembrane helix</keyword>
<gene>
    <name evidence="10" type="ORF">EUB48_10795</name>
</gene>
<dbReference type="PANTHER" id="PTHR30574">
    <property type="entry name" value="INNER MEMBRANE PROTEIN YEDE"/>
    <property type="match status" value="1"/>
</dbReference>
<keyword evidence="7 9" id="KW-0472">Membrane</keyword>
<feature type="transmembrane region" description="Helical" evidence="9">
    <location>
        <begin position="6"/>
        <end position="27"/>
    </location>
</feature>
<evidence type="ECO:0000256" key="7">
    <source>
        <dbReference type="ARBA" id="ARBA00023136"/>
    </source>
</evidence>
<evidence type="ECO:0000256" key="9">
    <source>
        <dbReference type="SAM" id="Phobius"/>
    </source>
</evidence>
<evidence type="ECO:0000256" key="2">
    <source>
        <dbReference type="ARBA" id="ARBA00022448"/>
    </source>
</evidence>
<feature type="transmembrane region" description="Helical" evidence="9">
    <location>
        <begin position="54"/>
        <end position="74"/>
    </location>
</feature>
<sequence length="371" mass="38664">MQISDIQALTTQVLWAAFLLSVIFGAIAQRTHFCTMGAVSDVVNMGDWTRMRQWGMAIGVAMIGFAVLVYSGQIDPSKTLYASNRWIWLSATVGGALFGFGMVLTSGCGSKTLIRIGGGSLKSLMVFIVMGVAAFATLKGITAVARVDTVDQVAIDFAAGTALPNWAAAAFGIKAALAGLILAVLLGGALIVWALAGPDFRRPDNLLAGLGIGAVIVAMWWVSGHLGYVAEHPETLQETFLATNSGRAEAMSFVSPAAYTLDWLMFFSDKSKVLTLGIVSVFGVVVGSAACAVAMRNFRWEGFGSTEDVANHMSGAVLMGVGGVTALGCTVGQGLSGISTLSVTSFVAVAAILAGAVAALKYQIWRMERTA</sequence>
<feature type="transmembrane region" description="Helical" evidence="9">
    <location>
        <begin position="273"/>
        <end position="295"/>
    </location>
</feature>
<evidence type="ECO:0000313" key="11">
    <source>
        <dbReference type="Proteomes" id="UP000316798"/>
    </source>
</evidence>
<dbReference type="PANTHER" id="PTHR30574:SF1">
    <property type="entry name" value="SULPHUR TRANSPORT DOMAIN-CONTAINING PROTEIN"/>
    <property type="match status" value="1"/>
</dbReference>
<dbReference type="Pfam" id="PF04143">
    <property type="entry name" value="Sulf_transp"/>
    <property type="match status" value="1"/>
</dbReference>
<keyword evidence="5 9" id="KW-0812">Transmembrane</keyword>
<dbReference type="GO" id="GO:0005886">
    <property type="term" value="C:plasma membrane"/>
    <property type="evidence" value="ECO:0007669"/>
    <property type="project" value="UniProtKB-SubCell"/>
</dbReference>
<evidence type="ECO:0000256" key="5">
    <source>
        <dbReference type="ARBA" id="ARBA00022692"/>
    </source>
</evidence>
<proteinExistence type="inferred from homology"/>
<keyword evidence="2" id="KW-0813">Transport</keyword>
<feature type="transmembrane region" description="Helical" evidence="9">
    <location>
        <begin position="86"/>
        <end position="104"/>
    </location>
</feature>
<dbReference type="InterPro" id="IPR007272">
    <property type="entry name" value="Sulf_transp_TsuA/YedE"/>
</dbReference>
<keyword evidence="3" id="KW-1003">Cell membrane</keyword>
<evidence type="ECO:0000256" key="1">
    <source>
        <dbReference type="ARBA" id="ARBA00004429"/>
    </source>
</evidence>
<feature type="transmembrane region" description="Helical" evidence="9">
    <location>
        <begin position="124"/>
        <end position="146"/>
    </location>
</feature>
<evidence type="ECO:0000256" key="4">
    <source>
        <dbReference type="ARBA" id="ARBA00022519"/>
    </source>
</evidence>
<keyword evidence="4" id="KW-0997">Cell inner membrane</keyword>
<protein>
    <submittedName>
        <fullName evidence="10">YeeE/YedE family protein</fullName>
    </submittedName>
</protein>
<dbReference type="OrthoDB" id="9794165at2"/>